<name>A0AC34GSQ3_9BILA</name>
<organism evidence="1 2">
    <name type="scientific">Panagrolaimus sp. ES5</name>
    <dbReference type="NCBI Taxonomy" id="591445"/>
    <lineage>
        <taxon>Eukaryota</taxon>
        <taxon>Metazoa</taxon>
        <taxon>Ecdysozoa</taxon>
        <taxon>Nematoda</taxon>
        <taxon>Chromadorea</taxon>
        <taxon>Rhabditida</taxon>
        <taxon>Tylenchina</taxon>
        <taxon>Panagrolaimomorpha</taxon>
        <taxon>Panagrolaimoidea</taxon>
        <taxon>Panagrolaimidae</taxon>
        <taxon>Panagrolaimus</taxon>
    </lineage>
</organism>
<evidence type="ECO:0000313" key="1">
    <source>
        <dbReference type="Proteomes" id="UP000887579"/>
    </source>
</evidence>
<accession>A0AC34GSQ3</accession>
<reference evidence="2" key="1">
    <citation type="submission" date="2022-11" db="UniProtKB">
        <authorList>
            <consortium name="WormBaseParasite"/>
        </authorList>
    </citation>
    <scope>IDENTIFICATION</scope>
</reference>
<sequence>MAQLCTNGKWHGPHPFFVQLRDSETHMPLKGVTVGDIGPKLGINGSDNGFLRFDNFRIPRKTMFMKNAKVLPDGTYLPPKHAKLGFGAMVFVRSIMIKDQSMQLGSAITIAVRYSAIRRQGEIIPNSGEVQILDYQTQQLRLFPQISRALAFLFAAYEVKDLYMRVTTQLQEGNTELLPELHGLSSGLKSVVSWETAQGIEQCRLACGGHGYSQASAFPEIYSYAVGGCTYEGENIVMLLQVARGLVKIVSSIRAGTAKLSQLTSYIAEKRSPSAKSHFTCVENVSAADIRAGTAKLSQLTSYIAEKRSPSAKSHFTCVENVSAAELITDFEHAAREQIFYAYEMWKHNETRYSTPEEAWNKTGIDTPEEAWNKTGIELCKASRLHVKAYLIRNYFNYVSKCNDSEIRPILDQLGKLYALECISAGGVWFTRNGYFSDDQMASVRIGIYLLLEKIRPNAVAIVDSFDFSDRELQSVLGRRDGNVYENLLKWAKQSPLNQSEISTAYIKHLKPMMTEGKSKL</sequence>
<dbReference type="WBParaSite" id="ES5_v2.g751.t1">
    <property type="protein sequence ID" value="ES5_v2.g751.t1"/>
    <property type="gene ID" value="ES5_v2.g751"/>
</dbReference>
<dbReference type="Proteomes" id="UP000887579">
    <property type="component" value="Unplaced"/>
</dbReference>
<proteinExistence type="predicted"/>
<evidence type="ECO:0000313" key="2">
    <source>
        <dbReference type="WBParaSite" id="ES5_v2.g751.t1"/>
    </source>
</evidence>
<protein>
    <submittedName>
        <fullName evidence="2">Acyl-CoA oxidase C-terminal domain-containing protein</fullName>
    </submittedName>
</protein>